<keyword evidence="2" id="KW-0472">Membrane</keyword>
<keyword evidence="2" id="KW-1133">Transmembrane helix</keyword>
<name>A0A3Q7HA12_SOLLC</name>
<feature type="transmembrane region" description="Helical" evidence="2">
    <location>
        <begin position="53"/>
        <end position="73"/>
    </location>
</feature>
<sequence length="131" mass="15108">MTYIKSPSPLFITFLTRPNSNPLFIWGNKNRTTSFRTHPAQHQNDPFPFTSTLLFLVQFNIIPTRCIFFFFFYKNPRLQLLQQILQDASAFSTSNSSKFRASPAERVRNSDAPPPSSREQINGGIRKANHQ</sequence>
<evidence type="ECO:0000256" key="1">
    <source>
        <dbReference type="SAM" id="MobiDB-lite"/>
    </source>
</evidence>
<accession>A0A3Q7HA12</accession>
<proteinExistence type="predicted"/>
<protein>
    <submittedName>
        <fullName evidence="3">Uncharacterized protein</fullName>
    </submittedName>
</protein>
<dbReference type="Gramene" id="Solyc05g015290.1.1">
    <property type="protein sequence ID" value="Solyc05g015290.1.1.1"/>
    <property type="gene ID" value="Solyc05g015290.1"/>
</dbReference>
<reference evidence="3" key="2">
    <citation type="submission" date="2019-01" db="UniProtKB">
        <authorList>
            <consortium name="EnsemblPlants"/>
        </authorList>
    </citation>
    <scope>IDENTIFICATION</scope>
    <source>
        <strain evidence="3">cv. Heinz 1706</strain>
    </source>
</reference>
<dbReference type="EnsemblPlants" id="Solyc05g015290.1.1">
    <property type="protein sequence ID" value="Solyc05g015290.1.1.1"/>
    <property type="gene ID" value="Solyc05g015290.1"/>
</dbReference>
<reference evidence="3" key="1">
    <citation type="journal article" date="2012" name="Nature">
        <title>The tomato genome sequence provides insights into fleshy fruit evolution.</title>
        <authorList>
            <consortium name="Tomato Genome Consortium"/>
        </authorList>
    </citation>
    <scope>NUCLEOTIDE SEQUENCE [LARGE SCALE GENOMIC DNA]</scope>
    <source>
        <strain evidence="3">cv. Heinz 1706</strain>
    </source>
</reference>
<feature type="region of interest" description="Disordered" evidence="1">
    <location>
        <begin position="94"/>
        <end position="131"/>
    </location>
</feature>
<dbReference type="AlphaFoldDB" id="A0A3Q7HA12"/>
<dbReference type="InParanoid" id="A0A3Q7HA12"/>
<keyword evidence="4" id="KW-1185">Reference proteome</keyword>
<evidence type="ECO:0000313" key="3">
    <source>
        <dbReference type="EnsemblPlants" id="Solyc05g015290.1.1.1"/>
    </source>
</evidence>
<keyword evidence="2" id="KW-0812">Transmembrane</keyword>
<organism evidence="3">
    <name type="scientific">Solanum lycopersicum</name>
    <name type="common">Tomato</name>
    <name type="synonym">Lycopersicon esculentum</name>
    <dbReference type="NCBI Taxonomy" id="4081"/>
    <lineage>
        <taxon>Eukaryota</taxon>
        <taxon>Viridiplantae</taxon>
        <taxon>Streptophyta</taxon>
        <taxon>Embryophyta</taxon>
        <taxon>Tracheophyta</taxon>
        <taxon>Spermatophyta</taxon>
        <taxon>Magnoliopsida</taxon>
        <taxon>eudicotyledons</taxon>
        <taxon>Gunneridae</taxon>
        <taxon>Pentapetalae</taxon>
        <taxon>asterids</taxon>
        <taxon>lamiids</taxon>
        <taxon>Solanales</taxon>
        <taxon>Solanaceae</taxon>
        <taxon>Solanoideae</taxon>
        <taxon>Solaneae</taxon>
        <taxon>Solanum</taxon>
        <taxon>Solanum subgen. Lycopersicon</taxon>
    </lineage>
</organism>
<evidence type="ECO:0000313" key="4">
    <source>
        <dbReference type="Proteomes" id="UP000004994"/>
    </source>
</evidence>
<dbReference type="PaxDb" id="4081-Solyc05g015290.1.1"/>
<dbReference type="Proteomes" id="UP000004994">
    <property type="component" value="Chromosome 5"/>
</dbReference>
<evidence type="ECO:0000256" key="2">
    <source>
        <dbReference type="SAM" id="Phobius"/>
    </source>
</evidence>